<accession>A0A1R3EJW8</accession>
<comment type="caution">
    <text evidence="2">The sequence shown here is derived from an EMBL/GenBank/DDBJ whole genome shotgun (WGS) entry which is preliminary data.</text>
</comment>
<dbReference type="AlphaFoldDB" id="A0A1R3EJW8"/>
<evidence type="ECO:0000256" key="1">
    <source>
        <dbReference type="SAM" id="MobiDB-lite"/>
    </source>
</evidence>
<protein>
    <submittedName>
        <fullName evidence="2">Phage portal protein</fullName>
    </submittedName>
</protein>
<evidence type="ECO:0000313" key="3">
    <source>
        <dbReference type="Proteomes" id="UP000235406"/>
    </source>
</evidence>
<proteinExistence type="predicted"/>
<name>A0A1R3EJW8_9VIBR</name>
<dbReference type="InterPro" id="IPR006429">
    <property type="entry name" value="Phage_lambda_portal"/>
</dbReference>
<organism evidence="2 3">
    <name type="scientific">Vibrio lentus</name>
    <dbReference type="NCBI Taxonomy" id="136468"/>
    <lineage>
        <taxon>Bacteria</taxon>
        <taxon>Pseudomonadati</taxon>
        <taxon>Pseudomonadota</taxon>
        <taxon>Gammaproteobacteria</taxon>
        <taxon>Vibrionales</taxon>
        <taxon>Vibrionaceae</taxon>
        <taxon>Vibrio</taxon>
    </lineage>
</organism>
<reference evidence="3" key="1">
    <citation type="submission" date="2016-07" db="EMBL/GenBank/DDBJ databases">
        <title>Nontailed viruses are major unrecognized killers of bacteria in the ocean.</title>
        <authorList>
            <person name="Kauffman K."/>
            <person name="Hussain F."/>
            <person name="Yang J."/>
            <person name="Arevalo P."/>
            <person name="Brown J."/>
            <person name="Cutler M."/>
            <person name="Kelly L."/>
            <person name="Polz M.F."/>
        </authorList>
    </citation>
    <scope>NUCLEOTIDE SEQUENCE [LARGE SCALE GENOMIC DNA]</scope>
    <source>
        <strain evidence="3">10N.261.46.F8</strain>
    </source>
</reference>
<feature type="region of interest" description="Disordered" evidence="1">
    <location>
        <begin position="35"/>
        <end position="65"/>
    </location>
</feature>
<dbReference type="NCBIfam" id="TIGR01539">
    <property type="entry name" value="portal_lambda"/>
    <property type="match status" value="1"/>
</dbReference>
<evidence type="ECO:0000313" key="2">
    <source>
        <dbReference type="EMBL" id="PMM74287.1"/>
    </source>
</evidence>
<dbReference type="Pfam" id="PF05136">
    <property type="entry name" value="Phage_portal_2"/>
    <property type="match status" value="1"/>
</dbReference>
<feature type="compositionally biased region" description="Basic and acidic residues" evidence="1">
    <location>
        <begin position="486"/>
        <end position="497"/>
    </location>
</feature>
<sequence>MLSSQNLLDKLVAVFSPRKGLERAYDRRLLNKYNAALPRNPHTKKTNKQSKGDSNSLNKGAKAVYQRARHMDENNPFVTAILDELCANVIGPNGIMVEPQPLNHKGEVHIECAQAIMTWWENFSLNQNIDAEHSRAETEWLAGRTWFRDGEVFCRMFMGKHSDLVYPTETPFAVQPFEPDFIPSHITEAEGGLFEGIKRNKLGQAISYLIQRDSRGFEFVDVDAQFVCHLKFTRRFHQNRGISLLHSILDLVDDIEDYDQSERISAQIASRFAYYIKRDPTLNSNTSDAFDRGGDLFLGMGNSFELAPGEDAGVVENNRKETMSSPFRNAQLRLASGGAGVNNSSVTRDYSNGSYSAQRQELIDSFSRYRVLQRKFVLGWTRPQYRHALQMAMLAGEVKIPADVDRKSILNAIYQAPVMPWIDPGKEMVGVEKGTRLGLYSLSHAQRERNINPLSTRREIQSERQQMNDMHIVSTSDPAHATKPNNKTEEAKNAKAK</sequence>
<dbReference type="GO" id="GO:0005198">
    <property type="term" value="F:structural molecule activity"/>
    <property type="evidence" value="ECO:0007669"/>
    <property type="project" value="InterPro"/>
</dbReference>
<dbReference type="GO" id="GO:0019068">
    <property type="term" value="P:virion assembly"/>
    <property type="evidence" value="ECO:0007669"/>
    <property type="project" value="InterPro"/>
</dbReference>
<gene>
    <name evidence="2" type="ORF">BCT49_24170</name>
</gene>
<dbReference type="Proteomes" id="UP000235406">
    <property type="component" value="Unassembled WGS sequence"/>
</dbReference>
<dbReference type="EMBL" id="MCZK01000060">
    <property type="protein sequence ID" value="PMM74287.1"/>
    <property type="molecule type" value="Genomic_DNA"/>
</dbReference>
<feature type="region of interest" description="Disordered" evidence="1">
    <location>
        <begin position="474"/>
        <end position="497"/>
    </location>
</feature>